<dbReference type="GO" id="GO:0005524">
    <property type="term" value="F:ATP binding"/>
    <property type="evidence" value="ECO:0007669"/>
    <property type="project" value="UniProtKB-KW"/>
</dbReference>
<evidence type="ECO:0000256" key="4">
    <source>
        <dbReference type="ARBA" id="ARBA00022741"/>
    </source>
</evidence>
<dbReference type="OrthoDB" id="2104723at2759"/>
<comment type="similarity">
    <text evidence="1">Belongs to the pyridoxine kinase family.</text>
</comment>
<keyword evidence="9" id="KW-1185">Reference proteome</keyword>
<dbReference type="GO" id="GO:0009443">
    <property type="term" value="P:pyridoxal 5'-phosphate salvage"/>
    <property type="evidence" value="ECO:0007669"/>
    <property type="project" value="InterPro"/>
</dbReference>
<accession>A0A2P8AJH0</accession>
<keyword evidence="5" id="KW-0418">Kinase</keyword>
<comment type="caution">
    <text evidence="8">The sequence shown here is derived from an EMBL/GenBank/DDBJ whole genome shotgun (WGS) entry which is preliminary data.</text>
</comment>
<dbReference type="AlphaFoldDB" id="A0A2P8AJH0"/>
<keyword evidence="4" id="KW-0547">Nucleotide-binding</keyword>
<evidence type="ECO:0000313" key="9">
    <source>
        <dbReference type="Proteomes" id="UP000243723"/>
    </source>
</evidence>
<proteinExistence type="inferred from homology"/>
<evidence type="ECO:0000256" key="6">
    <source>
        <dbReference type="ARBA" id="ARBA00022840"/>
    </source>
</evidence>
<keyword evidence="3" id="KW-0808">Transferase</keyword>
<protein>
    <recommendedName>
        <fullName evidence="2">pyridoxal kinase</fullName>
        <ecNumber evidence="2">2.7.1.35</ecNumber>
    </recommendedName>
</protein>
<dbReference type="InterPro" id="IPR013749">
    <property type="entry name" value="PM/HMP-P_kinase-1"/>
</dbReference>
<evidence type="ECO:0000259" key="7">
    <source>
        <dbReference type="Pfam" id="PF08543"/>
    </source>
</evidence>
<keyword evidence="6" id="KW-0067">ATP-binding</keyword>
<evidence type="ECO:0000256" key="3">
    <source>
        <dbReference type="ARBA" id="ARBA00022679"/>
    </source>
</evidence>
<dbReference type="SUPFAM" id="SSF53613">
    <property type="entry name" value="Ribokinase-like"/>
    <property type="match status" value="1"/>
</dbReference>
<dbReference type="EC" id="2.7.1.35" evidence="2"/>
<evidence type="ECO:0000313" key="8">
    <source>
        <dbReference type="EMBL" id="PSK60622.1"/>
    </source>
</evidence>
<dbReference type="InterPro" id="IPR004625">
    <property type="entry name" value="PyrdxlKinase"/>
</dbReference>
<reference evidence="8 9" key="1">
    <citation type="submission" date="2017-05" db="EMBL/GenBank/DDBJ databases">
        <title>Draft genome sequence of Elsinoe australis.</title>
        <authorList>
            <person name="Cheng Q."/>
        </authorList>
    </citation>
    <scope>NUCLEOTIDE SEQUENCE [LARGE SCALE GENOMIC DNA]</scope>
    <source>
        <strain evidence="8 9">NL1</strain>
    </source>
</reference>
<dbReference type="EMBL" id="NHZQ01000003">
    <property type="protein sequence ID" value="PSK60622.1"/>
    <property type="molecule type" value="Genomic_DNA"/>
</dbReference>
<dbReference type="PANTHER" id="PTHR10534:SF2">
    <property type="entry name" value="PYRIDOXAL KINASE"/>
    <property type="match status" value="1"/>
</dbReference>
<feature type="domain" description="Pyridoxamine kinase/Phosphomethylpyrimidine kinase" evidence="7">
    <location>
        <begin position="4"/>
        <end position="122"/>
    </location>
</feature>
<dbReference type="Proteomes" id="UP000243723">
    <property type="component" value="Unassembled WGS sequence"/>
</dbReference>
<name>A0A2P8AJH0_9PEZI</name>
<dbReference type="STRING" id="40998.A0A2P8AJH0"/>
<sequence>MGDNGKIYVQEDTVPAYKGLLRDADLILPNQFEAELLSGVQITDEESLSKAIQVLHIQHRTPHIMITSVRFGEDASQLSVIGSSAKSDMSPRLFKLNAEALPVFFSGTGDMFAALMVARLREACNKADLLKKPSWQSPDEVEATELPLAQAAEKVLASMHAVLEKTMQAREAEVEKMEHEVHGHESGEKKKHLRLTKAAEVRVVKNVKDLIDPPEVGRFKAQLLGKVAEVHDEAEADELGVVKRGVGHGEDGAVHQT</sequence>
<dbReference type="GO" id="GO:0005829">
    <property type="term" value="C:cytosol"/>
    <property type="evidence" value="ECO:0007669"/>
    <property type="project" value="TreeGrafter"/>
</dbReference>
<organism evidence="8 9">
    <name type="scientific">Elsinoe australis</name>
    <dbReference type="NCBI Taxonomy" id="40998"/>
    <lineage>
        <taxon>Eukaryota</taxon>
        <taxon>Fungi</taxon>
        <taxon>Dikarya</taxon>
        <taxon>Ascomycota</taxon>
        <taxon>Pezizomycotina</taxon>
        <taxon>Dothideomycetes</taxon>
        <taxon>Dothideomycetidae</taxon>
        <taxon>Myriangiales</taxon>
        <taxon>Elsinoaceae</taxon>
        <taxon>Elsinoe</taxon>
    </lineage>
</organism>
<dbReference type="GO" id="GO:0008478">
    <property type="term" value="F:pyridoxal kinase activity"/>
    <property type="evidence" value="ECO:0007669"/>
    <property type="project" value="UniProtKB-EC"/>
</dbReference>
<gene>
    <name evidence="8" type="ORF">B9Z65_772</name>
</gene>
<evidence type="ECO:0000256" key="5">
    <source>
        <dbReference type="ARBA" id="ARBA00022777"/>
    </source>
</evidence>
<dbReference type="PANTHER" id="PTHR10534">
    <property type="entry name" value="PYRIDOXAL KINASE"/>
    <property type="match status" value="1"/>
</dbReference>
<evidence type="ECO:0000256" key="1">
    <source>
        <dbReference type="ARBA" id="ARBA00008805"/>
    </source>
</evidence>
<dbReference type="Pfam" id="PF08543">
    <property type="entry name" value="Phos_pyr_kin"/>
    <property type="match status" value="1"/>
</dbReference>
<dbReference type="Gene3D" id="3.40.1190.20">
    <property type="match status" value="1"/>
</dbReference>
<dbReference type="InterPro" id="IPR029056">
    <property type="entry name" value="Ribokinase-like"/>
</dbReference>
<evidence type="ECO:0000256" key="2">
    <source>
        <dbReference type="ARBA" id="ARBA00012104"/>
    </source>
</evidence>